<dbReference type="Gene3D" id="3.30.720.120">
    <property type="match status" value="1"/>
</dbReference>
<dbReference type="RefSeq" id="WP_099860279.1">
    <property type="nucleotide sequence ID" value="NZ_PEOG01000010.1"/>
</dbReference>
<gene>
    <name evidence="2" type="ORF">CS062_04395</name>
</gene>
<keyword evidence="3" id="KW-1185">Reference proteome</keyword>
<dbReference type="OrthoDB" id="9795306at2"/>
<evidence type="ECO:0000313" key="2">
    <source>
        <dbReference type="EMBL" id="PIM54390.1"/>
    </source>
</evidence>
<reference evidence="2 3" key="1">
    <citation type="submission" date="2017-11" db="EMBL/GenBank/DDBJ databases">
        <title>Draft genome sequence of Mitsuaria sp. HWN-4.</title>
        <authorList>
            <person name="Gundlapally S.R."/>
        </authorList>
    </citation>
    <scope>NUCLEOTIDE SEQUENCE [LARGE SCALE GENOMIC DNA]</scope>
    <source>
        <strain evidence="2 3">HWN-4</strain>
    </source>
</reference>
<proteinExistence type="predicted"/>
<dbReference type="InterPro" id="IPR004360">
    <property type="entry name" value="Glyas_Fos-R_dOase_dom"/>
</dbReference>
<dbReference type="PANTHER" id="PTHR34109">
    <property type="entry name" value="BNAUNNG04460D PROTEIN-RELATED"/>
    <property type="match status" value="1"/>
</dbReference>
<comment type="caution">
    <text evidence="2">The sequence shown here is derived from an EMBL/GenBank/DDBJ whole genome shotgun (WGS) entry which is preliminary data.</text>
</comment>
<organism evidence="2 3">
    <name type="scientific">Roseateles chitinivorans</name>
    <dbReference type="NCBI Taxonomy" id="2917965"/>
    <lineage>
        <taxon>Bacteria</taxon>
        <taxon>Pseudomonadati</taxon>
        <taxon>Pseudomonadota</taxon>
        <taxon>Betaproteobacteria</taxon>
        <taxon>Burkholderiales</taxon>
        <taxon>Sphaerotilaceae</taxon>
        <taxon>Roseateles</taxon>
    </lineage>
</organism>
<dbReference type="Proteomes" id="UP000231501">
    <property type="component" value="Unassembled WGS sequence"/>
</dbReference>
<dbReference type="Gene3D" id="3.30.720.110">
    <property type="match status" value="1"/>
</dbReference>
<sequence>MTASVPAVPAANGATPYLTIRGAGAAIDFYQRAFGARLELRLDAPDGVMHAELSVGGAKFMLTEERSHCGALSPLSLNGSATTVVIYVPDVDATVKTAEGAGAKVEMPVADQFWGDRMGVIADPFGHKWMIATHKEDVSEAELKARMAKMFAEGQPG</sequence>
<dbReference type="InterPro" id="IPR037523">
    <property type="entry name" value="VOC_core"/>
</dbReference>
<dbReference type="AlphaFoldDB" id="A0A2G9CD89"/>
<evidence type="ECO:0000313" key="3">
    <source>
        <dbReference type="Proteomes" id="UP000231501"/>
    </source>
</evidence>
<dbReference type="SUPFAM" id="SSF54593">
    <property type="entry name" value="Glyoxalase/Bleomycin resistance protein/Dihydroxybiphenyl dioxygenase"/>
    <property type="match status" value="1"/>
</dbReference>
<dbReference type="PROSITE" id="PS51819">
    <property type="entry name" value="VOC"/>
    <property type="match status" value="1"/>
</dbReference>
<protein>
    <submittedName>
        <fullName evidence="2">Glyoxalase</fullName>
    </submittedName>
</protein>
<dbReference type="EMBL" id="PEOG01000010">
    <property type="protein sequence ID" value="PIM54390.1"/>
    <property type="molecule type" value="Genomic_DNA"/>
</dbReference>
<dbReference type="CDD" id="cd07246">
    <property type="entry name" value="VOC_like"/>
    <property type="match status" value="1"/>
</dbReference>
<feature type="domain" description="VOC" evidence="1">
    <location>
        <begin position="10"/>
        <end position="134"/>
    </location>
</feature>
<name>A0A2G9CD89_9BURK</name>
<dbReference type="InterPro" id="IPR029068">
    <property type="entry name" value="Glyas_Bleomycin-R_OHBP_Dase"/>
</dbReference>
<accession>A0A2G9CD89</accession>
<dbReference type="PANTHER" id="PTHR34109:SF1">
    <property type="entry name" value="VOC DOMAIN-CONTAINING PROTEIN"/>
    <property type="match status" value="1"/>
</dbReference>
<dbReference type="Pfam" id="PF00903">
    <property type="entry name" value="Glyoxalase"/>
    <property type="match status" value="1"/>
</dbReference>
<evidence type="ECO:0000259" key="1">
    <source>
        <dbReference type="PROSITE" id="PS51819"/>
    </source>
</evidence>